<reference evidence="2 3" key="2">
    <citation type="submission" date="2018-11" db="EMBL/GenBank/DDBJ databases">
        <authorList>
            <consortium name="Pathogen Informatics"/>
        </authorList>
    </citation>
    <scope>NUCLEOTIDE SEQUENCE [LARGE SCALE GENOMIC DNA]</scope>
</reference>
<feature type="compositionally biased region" description="Basic residues" evidence="1">
    <location>
        <begin position="22"/>
        <end position="31"/>
    </location>
</feature>
<organism evidence="4">
    <name type="scientific">Anisakis simplex</name>
    <name type="common">Herring worm</name>
    <dbReference type="NCBI Taxonomy" id="6269"/>
    <lineage>
        <taxon>Eukaryota</taxon>
        <taxon>Metazoa</taxon>
        <taxon>Ecdysozoa</taxon>
        <taxon>Nematoda</taxon>
        <taxon>Chromadorea</taxon>
        <taxon>Rhabditida</taxon>
        <taxon>Spirurina</taxon>
        <taxon>Ascaridomorpha</taxon>
        <taxon>Ascaridoidea</taxon>
        <taxon>Anisakidae</taxon>
        <taxon>Anisakis</taxon>
        <taxon>Anisakis simplex complex</taxon>
    </lineage>
</organism>
<dbReference type="Gene3D" id="4.10.280.10">
    <property type="entry name" value="Helix-loop-helix DNA-binding domain"/>
    <property type="match status" value="1"/>
</dbReference>
<evidence type="ECO:0000256" key="1">
    <source>
        <dbReference type="SAM" id="MobiDB-lite"/>
    </source>
</evidence>
<feature type="compositionally biased region" description="Basic and acidic residues" evidence="1">
    <location>
        <begin position="9"/>
        <end position="20"/>
    </location>
</feature>
<evidence type="ECO:0000313" key="2">
    <source>
        <dbReference type="EMBL" id="VDK52077.1"/>
    </source>
</evidence>
<gene>
    <name evidence="2" type="ORF">ASIM_LOCUS14329</name>
</gene>
<dbReference type="OrthoDB" id="10047910at2759"/>
<protein>
    <submittedName>
        <fullName evidence="4">BHLH domain-containing protein</fullName>
    </submittedName>
</protein>
<dbReference type="EMBL" id="UYRR01031705">
    <property type="protein sequence ID" value="VDK52077.1"/>
    <property type="molecule type" value="Genomic_DNA"/>
</dbReference>
<feature type="region of interest" description="Disordered" evidence="1">
    <location>
        <begin position="1"/>
        <end position="39"/>
    </location>
</feature>
<accession>A0A0M3K205</accession>
<proteinExistence type="predicted"/>
<dbReference type="WBParaSite" id="ASIM_0001491901-mRNA-1">
    <property type="protein sequence ID" value="ASIM_0001491901-mRNA-1"/>
    <property type="gene ID" value="ASIM_0001491901"/>
</dbReference>
<keyword evidence="3" id="KW-1185">Reference proteome</keyword>
<dbReference type="GO" id="GO:0046983">
    <property type="term" value="F:protein dimerization activity"/>
    <property type="evidence" value="ECO:0007669"/>
    <property type="project" value="InterPro"/>
</dbReference>
<dbReference type="AlphaFoldDB" id="A0A0M3K205"/>
<sequence>MRSTPPPSETRHFVEMDSGFHRTMRKSKVNKAARERVERRKTMAKLQKMVPTAKANDSPLELLIHVMEYISALQRQLEEDDMESENRAPPADVSELSQIFANFSTSFNLMSQKQHA</sequence>
<name>A0A0M3K205_ANISI</name>
<dbReference type="SUPFAM" id="SSF47459">
    <property type="entry name" value="HLH, helix-loop-helix DNA-binding domain"/>
    <property type="match status" value="1"/>
</dbReference>
<evidence type="ECO:0000313" key="3">
    <source>
        <dbReference type="Proteomes" id="UP000267096"/>
    </source>
</evidence>
<evidence type="ECO:0000313" key="4">
    <source>
        <dbReference type="WBParaSite" id="ASIM_0001491901-mRNA-1"/>
    </source>
</evidence>
<dbReference type="InterPro" id="IPR036638">
    <property type="entry name" value="HLH_DNA-bd_sf"/>
</dbReference>
<dbReference type="Proteomes" id="UP000267096">
    <property type="component" value="Unassembled WGS sequence"/>
</dbReference>
<reference evidence="4" key="1">
    <citation type="submission" date="2017-02" db="UniProtKB">
        <authorList>
            <consortium name="WormBaseParasite"/>
        </authorList>
    </citation>
    <scope>IDENTIFICATION</scope>
</reference>